<name>A0A7X3SL58_9FIRM</name>
<dbReference type="Gene3D" id="3.90.105.50">
    <property type="match status" value="1"/>
</dbReference>
<dbReference type="Proteomes" id="UP000460412">
    <property type="component" value="Unassembled WGS sequence"/>
</dbReference>
<proteinExistence type="predicted"/>
<protein>
    <submittedName>
        <fullName evidence="2">Helix-turn-helix domain-containing protein</fullName>
    </submittedName>
</protein>
<dbReference type="GO" id="GO:0003677">
    <property type="term" value="F:DNA binding"/>
    <property type="evidence" value="ECO:0007669"/>
    <property type="project" value="InterPro"/>
</dbReference>
<feature type="domain" description="Helix-turn-helix" evidence="1">
    <location>
        <begin position="19"/>
        <end position="67"/>
    </location>
</feature>
<dbReference type="EMBL" id="WUQX01000001">
    <property type="protein sequence ID" value="MXP78313.1"/>
    <property type="molecule type" value="Genomic_DNA"/>
</dbReference>
<evidence type="ECO:0000313" key="3">
    <source>
        <dbReference type="Proteomes" id="UP000460412"/>
    </source>
</evidence>
<dbReference type="AlphaFoldDB" id="A0A7X3SL58"/>
<dbReference type="InterPro" id="IPR041657">
    <property type="entry name" value="HTH_17"/>
</dbReference>
<evidence type="ECO:0000313" key="2">
    <source>
        <dbReference type="EMBL" id="MXP78313.1"/>
    </source>
</evidence>
<dbReference type="RefSeq" id="WP_159754777.1">
    <property type="nucleotide sequence ID" value="NZ_WUQX01000001.1"/>
</dbReference>
<evidence type="ECO:0000259" key="1">
    <source>
        <dbReference type="Pfam" id="PF12728"/>
    </source>
</evidence>
<dbReference type="Pfam" id="PF12728">
    <property type="entry name" value="HTH_17"/>
    <property type="match status" value="1"/>
</dbReference>
<gene>
    <name evidence="2" type="ORF">GN277_24055</name>
</gene>
<dbReference type="InterPro" id="IPR010093">
    <property type="entry name" value="SinI_DNA-bd"/>
</dbReference>
<dbReference type="InterPro" id="IPR038148">
    <property type="entry name" value="Tn1545/Tn916_Xis"/>
</dbReference>
<organism evidence="2 3">
    <name type="scientific">Sporofaciens musculi</name>
    <dbReference type="NCBI Taxonomy" id="2681861"/>
    <lineage>
        <taxon>Bacteria</taxon>
        <taxon>Bacillati</taxon>
        <taxon>Bacillota</taxon>
        <taxon>Clostridia</taxon>
        <taxon>Lachnospirales</taxon>
        <taxon>Lachnospiraceae</taxon>
        <taxon>Sporofaciens</taxon>
    </lineage>
</organism>
<dbReference type="NCBIfam" id="TIGR01764">
    <property type="entry name" value="excise"/>
    <property type="match status" value="1"/>
</dbReference>
<keyword evidence="3" id="KW-1185">Reference proteome</keyword>
<reference evidence="2 3" key="1">
    <citation type="submission" date="2019-12" db="EMBL/GenBank/DDBJ databases">
        <title>Sporaefaciens musculi gen. nov., sp. nov., a novel bacterium isolated from the caecum of an obese mouse.</title>
        <authorList>
            <person name="Rasmussen T.S."/>
            <person name="Streidl T."/>
            <person name="Hitch T.C.A."/>
            <person name="Wortmann E."/>
            <person name="Deptula P."/>
            <person name="Hansen M."/>
            <person name="Nielsen D.S."/>
            <person name="Clavel T."/>
            <person name="Vogensen F.K."/>
        </authorList>
    </citation>
    <scope>NUCLEOTIDE SEQUENCE [LARGE SCALE GENOMIC DNA]</scope>
    <source>
        <strain evidence="2 3">WCA-9-b2</strain>
    </source>
</reference>
<sequence length="72" mass="8013">MTGILKPYFSTDNEAEPALMTVNELAEYLGIGKNRAYELLNTGAIKGFRIGSIWKISKVAVEQFIYEQSGLI</sequence>
<comment type="caution">
    <text evidence="2">The sequence shown here is derived from an EMBL/GenBank/DDBJ whole genome shotgun (WGS) entry which is preliminary data.</text>
</comment>
<accession>A0A7X3SL58</accession>